<accession>A0ACB8T978</accession>
<reference evidence="1" key="2">
    <citation type="journal article" date="2022" name="New Phytol.">
        <title>Evolutionary transition to the ectomycorrhizal habit in the genomes of a hyperdiverse lineage of mushroom-forming fungi.</title>
        <authorList>
            <person name="Looney B."/>
            <person name="Miyauchi S."/>
            <person name="Morin E."/>
            <person name="Drula E."/>
            <person name="Courty P.E."/>
            <person name="Kohler A."/>
            <person name="Kuo A."/>
            <person name="LaButti K."/>
            <person name="Pangilinan J."/>
            <person name="Lipzen A."/>
            <person name="Riley R."/>
            <person name="Andreopoulos W."/>
            <person name="He G."/>
            <person name="Johnson J."/>
            <person name="Nolan M."/>
            <person name="Tritt A."/>
            <person name="Barry K.W."/>
            <person name="Grigoriev I.V."/>
            <person name="Nagy L.G."/>
            <person name="Hibbett D."/>
            <person name="Henrissat B."/>
            <person name="Matheny P.B."/>
            <person name="Labbe J."/>
            <person name="Martin F.M."/>
        </authorList>
    </citation>
    <scope>NUCLEOTIDE SEQUENCE</scope>
    <source>
        <strain evidence="1">HHB10654</strain>
    </source>
</reference>
<dbReference type="EMBL" id="MU277198">
    <property type="protein sequence ID" value="KAI0064596.1"/>
    <property type="molecule type" value="Genomic_DNA"/>
</dbReference>
<name>A0ACB8T978_9AGAM</name>
<evidence type="ECO:0000313" key="2">
    <source>
        <dbReference type="Proteomes" id="UP000814140"/>
    </source>
</evidence>
<protein>
    <submittedName>
        <fullName evidence="1">Nucleolar complex-associated protein 3</fullName>
    </submittedName>
</protein>
<comment type="caution">
    <text evidence="1">The sequence shown here is derived from an EMBL/GenBank/DDBJ whole genome shotgun (WGS) entry which is preliminary data.</text>
</comment>
<evidence type="ECO:0000313" key="1">
    <source>
        <dbReference type="EMBL" id="KAI0064596.1"/>
    </source>
</evidence>
<keyword evidence="2" id="KW-1185">Reference proteome</keyword>
<sequence>MGAKVTGKRHLQDTQVSLSFLFQCSHLTLYQGPSKRRKIASSKGESKAKGKDYAFDRPTIPIPQLNDDEDSDLEEQDIQLVEEYGGAVAFLQSLDEKGISRSKKEQDRLHRLCKPVRQTRVDDDLPSVNSHSDDEEAWKASGSSDAASPHGRVDSDSDAEMSYEAVPRKRRPSWSDEERRKTVERLPIKLGDGRIQKSGGKVIVGPEEEEDESEEEGLAEEEHPEPQREDVATGARFGRASVLDVVTTKSRKLRIQGAKEQIAGICQEIVADPENSLGLLRRLHTFALPEITTPSRPDPVLNDPAIRKLAILSQLAVFKDIIPGYRIRALTEKEKAEKVSQMVARTREYEQGLVGIYQNYLKLLEAELKAKAGIEGIALQCMCTLLTEVTHFNFRVNLMGAIVARLSRRSWDEASDLCLNTIIAIFRADETGVPSLEAVRLLNRMVKERRFNVHPEVLTCLLYLRLKTELGIRASEAKIEREEDRQMKGRSAKKGKAKAGEPTHLSKKAKKALKERKEIQKEMKEAEAEVDKEERASNQTETLKLLFVLYFRIIKNPSPTPLLPAALQGISKFAHLVSIDFFKDLMRVLKELVSHEPPGDADGTAVSHASSGHSDIRHRLSCIVTAFELLSGQGEALNVDLGDFTTHLYSIILSLSLAADIHAPPPARVFHGPAPKPQSTEDLLFRALALAFSPRAAGGPAPPWRSAAFAKRLLGAALHWPGGSALRALACVAELVGREPRLEALLASEERTVDGVYRPDVEDPQLCNAFATSAYELRLLETGHPDAKVRRAAADLARMAKG</sequence>
<gene>
    <name evidence="1" type="ORF">BV25DRAFT_1800075</name>
</gene>
<dbReference type="Proteomes" id="UP000814140">
    <property type="component" value="Unassembled WGS sequence"/>
</dbReference>
<reference evidence="1" key="1">
    <citation type="submission" date="2021-03" db="EMBL/GenBank/DDBJ databases">
        <authorList>
            <consortium name="DOE Joint Genome Institute"/>
            <person name="Ahrendt S."/>
            <person name="Looney B.P."/>
            <person name="Miyauchi S."/>
            <person name="Morin E."/>
            <person name="Drula E."/>
            <person name="Courty P.E."/>
            <person name="Chicoki N."/>
            <person name="Fauchery L."/>
            <person name="Kohler A."/>
            <person name="Kuo A."/>
            <person name="Labutti K."/>
            <person name="Pangilinan J."/>
            <person name="Lipzen A."/>
            <person name="Riley R."/>
            <person name="Andreopoulos W."/>
            <person name="He G."/>
            <person name="Johnson J."/>
            <person name="Barry K.W."/>
            <person name="Grigoriev I.V."/>
            <person name="Nagy L."/>
            <person name="Hibbett D."/>
            <person name="Henrissat B."/>
            <person name="Matheny P.B."/>
            <person name="Labbe J."/>
            <person name="Martin F."/>
        </authorList>
    </citation>
    <scope>NUCLEOTIDE SEQUENCE</scope>
    <source>
        <strain evidence="1">HHB10654</strain>
    </source>
</reference>
<proteinExistence type="predicted"/>
<organism evidence="1 2">
    <name type="scientific">Artomyces pyxidatus</name>
    <dbReference type="NCBI Taxonomy" id="48021"/>
    <lineage>
        <taxon>Eukaryota</taxon>
        <taxon>Fungi</taxon>
        <taxon>Dikarya</taxon>
        <taxon>Basidiomycota</taxon>
        <taxon>Agaricomycotina</taxon>
        <taxon>Agaricomycetes</taxon>
        <taxon>Russulales</taxon>
        <taxon>Auriscalpiaceae</taxon>
        <taxon>Artomyces</taxon>
    </lineage>
</organism>